<feature type="domain" description="HTH OST-type" evidence="2">
    <location>
        <begin position="4"/>
        <end position="76"/>
    </location>
</feature>
<evidence type="ECO:0000313" key="4">
    <source>
        <dbReference type="Proteomes" id="UP001359485"/>
    </source>
</evidence>
<feature type="compositionally biased region" description="Basic and acidic residues" evidence="1">
    <location>
        <begin position="83"/>
        <end position="97"/>
    </location>
</feature>
<name>A0ABR1AFX1_POLSC</name>
<feature type="region of interest" description="Disordered" evidence="1">
    <location>
        <begin position="72"/>
        <end position="97"/>
    </location>
</feature>
<dbReference type="InterPro" id="IPR041966">
    <property type="entry name" value="LOTUS-like"/>
</dbReference>
<proteinExistence type="predicted"/>
<gene>
    <name evidence="3" type="ORF">RUM44_002662</name>
</gene>
<reference evidence="3 4" key="1">
    <citation type="submission" date="2023-09" db="EMBL/GenBank/DDBJ databases">
        <title>Genomes of two closely related lineages of the louse Polyplax serrata with different host specificities.</title>
        <authorList>
            <person name="Martinu J."/>
            <person name="Tarabai H."/>
            <person name="Stefka J."/>
            <person name="Hypsa V."/>
        </authorList>
    </citation>
    <scope>NUCLEOTIDE SEQUENCE [LARGE SCALE GENOMIC DNA]</scope>
    <source>
        <strain evidence="3">98ZLc_SE</strain>
    </source>
</reference>
<dbReference type="PROSITE" id="PS51644">
    <property type="entry name" value="HTH_OST"/>
    <property type="match status" value="1"/>
</dbReference>
<keyword evidence="4" id="KW-1185">Reference proteome</keyword>
<dbReference type="Gene3D" id="3.30.420.610">
    <property type="entry name" value="LOTUS domain-like"/>
    <property type="match status" value="1"/>
</dbReference>
<dbReference type="InterPro" id="IPR025605">
    <property type="entry name" value="OST-HTH/LOTUS_dom"/>
</dbReference>
<evidence type="ECO:0000313" key="3">
    <source>
        <dbReference type="EMBL" id="KAK6618211.1"/>
    </source>
</evidence>
<accession>A0ABR1AFX1</accession>
<dbReference type="EMBL" id="JAWJWF010000050">
    <property type="protein sequence ID" value="KAK6618211.1"/>
    <property type="molecule type" value="Genomic_DNA"/>
</dbReference>
<dbReference type="Proteomes" id="UP001359485">
    <property type="component" value="Unassembled WGS sequence"/>
</dbReference>
<protein>
    <recommendedName>
        <fullName evidence="2">HTH OST-type domain-containing protein</fullName>
    </recommendedName>
</protein>
<dbReference type="CDD" id="cd09972">
    <property type="entry name" value="LOTUS_TDRD_OSKAR"/>
    <property type="match status" value="1"/>
</dbReference>
<organism evidence="3 4">
    <name type="scientific">Polyplax serrata</name>
    <name type="common">Common mouse louse</name>
    <dbReference type="NCBI Taxonomy" id="468196"/>
    <lineage>
        <taxon>Eukaryota</taxon>
        <taxon>Metazoa</taxon>
        <taxon>Ecdysozoa</taxon>
        <taxon>Arthropoda</taxon>
        <taxon>Hexapoda</taxon>
        <taxon>Insecta</taxon>
        <taxon>Pterygota</taxon>
        <taxon>Neoptera</taxon>
        <taxon>Paraneoptera</taxon>
        <taxon>Psocodea</taxon>
        <taxon>Troctomorpha</taxon>
        <taxon>Phthiraptera</taxon>
        <taxon>Anoplura</taxon>
        <taxon>Polyplacidae</taxon>
        <taxon>Polyplax</taxon>
    </lineage>
</organism>
<sequence length="317" mass="36480">MPECIKEIIADLRAIIISCKNGLQINDIEDDYRETFGKDIPLKDLGYKTLQEFFINYPEDFTLHGKTVRAVAKASSEHINPPKRKENGQKQKREGVTPKEIKNLNSVQRRVAKHRSLSNFSNKPFNSLRITIDNNKKYNSVKVTQGGVPKELKLNYQTKLMNFCADRRLILPTYSVLERQYVNGTSGYTCRVSLGGMYRVSSQPYEAATEFAAMELAAKRAYYDLINTKNLTFLIGETKYIDRLRDVCNIYNLPQPFFRFIESHPTTDRVYYTCNLEIGDMLFSSSPVEALDVEMARDLAAMKAWDHIRCHSLRTCI</sequence>
<comment type="caution">
    <text evidence="3">The sequence shown here is derived from an EMBL/GenBank/DDBJ whole genome shotgun (WGS) entry which is preliminary data.</text>
</comment>
<dbReference type="Pfam" id="PF12872">
    <property type="entry name" value="OST-HTH"/>
    <property type="match status" value="1"/>
</dbReference>
<dbReference type="SUPFAM" id="SSF54768">
    <property type="entry name" value="dsRNA-binding domain-like"/>
    <property type="match status" value="2"/>
</dbReference>
<evidence type="ECO:0000259" key="2">
    <source>
        <dbReference type="PROSITE" id="PS51644"/>
    </source>
</evidence>
<evidence type="ECO:0000256" key="1">
    <source>
        <dbReference type="SAM" id="MobiDB-lite"/>
    </source>
</evidence>